<sequence>MSIFSNSESFFITNKGDPLSRNFFISHVKCTLDKLGLSSEKYNGHSFRSGAATTAHKARLEDHLIQTLGRWSSDCYTKYIHTSPDVLRQAQIQMTSTLNN</sequence>
<proteinExistence type="predicted"/>
<name>A0A8B6H4T5_MYTGA</name>
<evidence type="ECO:0008006" key="4">
    <source>
        <dbReference type="Google" id="ProtNLM"/>
    </source>
</evidence>
<keyword evidence="1" id="KW-0233">DNA recombination</keyword>
<protein>
    <recommendedName>
        <fullName evidence="4">Tyr recombinase domain-containing protein</fullName>
    </recommendedName>
</protein>
<keyword evidence="3" id="KW-1185">Reference proteome</keyword>
<comment type="caution">
    <text evidence="2">The sequence shown here is derived from an EMBL/GenBank/DDBJ whole genome shotgun (WGS) entry which is preliminary data.</text>
</comment>
<organism evidence="2 3">
    <name type="scientific">Mytilus galloprovincialis</name>
    <name type="common">Mediterranean mussel</name>
    <dbReference type="NCBI Taxonomy" id="29158"/>
    <lineage>
        <taxon>Eukaryota</taxon>
        <taxon>Metazoa</taxon>
        <taxon>Spiralia</taxon>
        <taxon>Lophotrochozoa</taxon>
        <taxon>Mollusca</taxon>
        <taxon>Bivalvia</taxon>
        <taxon>Autobranchia</taxon>
        <taxon>Pteriomorphia</taxon>
        <taxon>Mytilida</taxon>
        <taxon>Mytiloidea</taxon>
        <taxon>Mytilidae</taxon>
        <taxon>Mytilinae</taxon>
        <taxon>Mytilus</taxon>
    </lineage>
</organism>
<dbReference type="GO" id="GO:0006310">
    <property type="term" value="P:DNA recombination"/>
    <property type="evidence" value="ECO:0007669"/>
    <property type="project" value="UniProtKB-KW"/>
</dbReference>
<dbReference type="PANTHER" id="PTHR34605">
    <property type="entry name" value="PHAGE_INTEGRASE DOMAIN-CONTAINING PROTEIN"/>
    <property type="match status" value="1"/>
</dbReference>
<dbReference type="InterPro" id="IPR052925">
    <property type="entry name" value="Phage_Integrase-like_Recomb"/>
</dbReference>
<dbReference type="InterPro" id="IPR011010">
    <property type="entry name" value="DNA_brk_join_enz"/>
</dbReference>
<gene>
    <name evidence="2" type="ORF">MGAL_10B093065</name>
</gene>
<dbReference type="PANTHER" id="PTHR34605:SF3">
    <property type="entry name" value="P CELL-TYPE AGGLUTINATION PROTEIN MAP4-LIKE-RELATED"/>
    <property type="match status" value="1"/>
</dbReference>
<reference evidence="2" key="1">
    <citation type="submission" date="2018-11" db="EMBL/GenBank/DDBJ databases">
        <authorList>
            <person name="Alioto T."/>
            <person name="Alioto T."/>
        </authorList>
    </citation>
    <scope>NUCLEOTIDE SEQUENCE</scope>
</reference>
<dbReference type="InterPro" id="IPR013762">
    <property type="entry name" value="Integrase-like_cat_sf"/>
</dbReference>
<evidence type="ECO:0000313" key="3">
    <source>
        <dbReference type="Proteomes" id="UP000596742"/>
    </source>
</evidence>
<dbReference type="EMBL" id="UYJE01009457">
    <property type="protein sequence ID" value="VDI73730.1"/>
    <property type="molecule type" value="Genomic_DNA"/>
</dbReference>
<dbReference type="GO" id="GO:0015074">
    <property type="term" value="P:DNA integration"/>
    <property type="evidence" value="ECO:0007669"/>
    <property type="project" value="InterPro"/>
</dbReference>
<evidence type="ECO:0000313" key="2">
    <source>
        <dbReference type="EMBL" id="VDI73730.1"/>
    </source>
</evidence>
<dbReference type="GO" id="GO:0003677">
    <property type="term" value="F:DNA binding"/>
    <property type="evidence" value="ECO:0007669"/>
    <property type="project" value="InterPro"/>
</dbReference>
<evidence type="ECO:0000256" key="1">
    <source>
        <dbReference type="ARBA" id="ARBA00023172"/>
    </source>
</evidence>
<dbReference type="AlphaFoldDB" id="A0A8B6H4T5"/>
<dbReference type="SUPFAM" id="SSF56349">
    <property type="entry name" value="DNA breaking-rejoining enzymes"/>
    <property type="match status" value="1"/>
</dbReference>
<dbReference type="OrthoDB" id="3017464at2759"/>
<dbReference type="Gene3D" id="1.10.443.10">
    <property type="entry name" value="Intergrase catalytic core"/>
    <property type="match status" value="1"/>
</dbReference>
<dbReference type="Proteomes" id="UP000596742">
    <property type="component" value="Unassembled WGS sequence"/>
</dbReference>
<accession>A0A8B6H4T5</accession>